<organism evidence="2 3">
    <name type="scientific">Promicromonospora citrea</name>
    <dbReference type="NCBI Taxonomy" id="43677"/>
    <lineage>
        <taxon>Bacteria</taxon>
        <taxon>Bacillati</taxon>
        <taxon>Actinomycetota</taxon>
        <taxon>Actinomycetes</taxon>
        <taxon>Micrococcales</taxon>
        <taxon>Promicromonosporaceae</taxon>
        <taxon>Promicromonospora</taxon>
    </lineage>
</organism>
<dbReference type="Gene3D" id="3.40.50.720">
    <property type="entry name" value="NAD(P)-binding Rossmann-like Domain"/>
    <property type="match status" value="1"/>
</dbReference>
<accession>A0A8H9GFG7</accession>
<dbReference type="PANTHER" id="PTHR43781">
    <property type="entry name" value="SACCHAROPINE DEHYDROGENASE"/>
    <property type="match status" value="1"/>
</dbReference>
<dbReference type="PANTHER" id="PTHR43781:SF1">
    <property type="entry name" value="SACCHAROPINE DEHYDROGENASE"/>
    <property type="match status" value="1"/>
</dbReference>
<gene>
    <name evidence="2" type="ORF">GCM10010102_07070</name>
</gene>
<dbReference type="Pfam" id="PF03435">
    <property type="entry name" value="Sacchrp_dh_NADP"/>
    <property type="match status" value="1"/>
</dbReference>
<dbReference type="InterPro" id="IPR005097">
    <property type="entry name" value="Sacchrp_dh_NADP-bd"/>
</dbReference>
<reference evidence="2" key="1">
    <citation type="journal article" date="2014" name="Int. J. Syst. Evol. Microbiol.">
        <title>Complete genome sequence of Corynebacterium casei LMG S-19264T (=DSM 44701T), isolated from a smear-ripened cheese.</title>
        <authorList>
            <consortium name="US DOE Joint Genome Institute (JGI-PGF)"/>
            <person name="Walter F."/>
            <person name="Albersmeier A."/>
            <person name="Kalinowski J."/>
            <person name="Ruckert C."/>
        </authorList>
    </citation>
    <scope>NUCLEOTIDE SEQUENCE</scope>
    <source>
        <strain evidence="2">JCM 3051</strain>
    </source>
</reference>
<feature type="domain" description="Saccharopine dehydrogenase NADP binding" evidence="1">
    <location>
        <begin position="7"/>
        <end position="124"/>
    </location>
</feature>
<name>A0A8H9GFG7_9MICO</name>
<dbReference type="EMBL" id="BMPT01000002">
    <property type="protein sequence ID" value="GGM14166.1"/>
    <property type="molecule type" value="Genomic_DNA"/>
</dbReference>
<protein>
    <submittedName>
        <fullName evidence="2">Membrane protein</fullName>
    </submittedName>
</protein>
<sequence length="326" mass="33872">MSGRRLLIYGATGYTGRLVAERAVEVGLDVTVAGRDAGKVGDLAGSLGVASRVFDVDDIDGVRSALRDVDCVLNVAGPFRHTARQLMDAAVEAGVHYLDTTAEFEIFALAESKDAAASRAGVMVMSGTGWDVVPSDSLALHTARRVADAEKLTIALRVTGGFSRGSLASSAGIEDLGTLVRRSGELTRLDQAGTRSFDFGNGPEDCIPAPMGDLITGLKSTGIGNIEVFLGTDAGFPDVDPADAGPTAQERAQGRYLAIAEVTGRDGAVARSLIDTPTGYTFTQLSSVEIARRVLDGQFTAGFQSPASAYGPELATSIADTIIVDL</sequence>
<evidence type="ECO:0000313" key="2">
    <source>
        <dbReference type="EMBL" id="GGM14166.1"/>
    </source>
</evidence>
<evidence type="ECO:0000313" key="3">
    <source>
        <dbReference type="Proteomes" id="UP000655589"/>
    </source>
</evidence>
<dbReference type="RefSeq" id="WP_171104795.1">
    <property type="nucleotide sequence ID" value="NZ_JABEMG010000028.1"/>
</dbReference>
<dbReference type="AlphaFoldDB" id="A0A8H9GFG7"/>
<dbReference type="SUPFAM" id="SSF51735">
    <property type="entry name" value="NAD(P)-binding Rossmann-fold domains"/>
    <property type="match status" value="1"/>
</dbReference>
<evidence type="ECO:0000259" key="1">
    <source>
        <dbReference type="Pfam" id="PF03435"/>
    </source>
</evidence>
<proteinExistence type="predicted"/>
<reference evidence="2" key="2">
    <citation type="submission" date="2020-09" db="EMBL/GenBank/DDBJ databases">
        <authorList>
            <person name="Sun Q."/>
            <person name="Ohkuma M."/>
        </authorList>
    </citation>
    <scope>NUCLEOTIDE SEQUENCE</scope>
    <source>
        <strain evidence="2">JCM 3051</strain>
    </source>
</reference>
<comment type="caution">
    <text evidence="2">The sequence shown here is derived from an EMBL/GenBank/DDBJ whole genome shotgun (WGS) entry which is preliminary data.</text>
</comment>
<dbReference type="InterPro" id="IPR036291">
    <property type="entry name" value="NAD(P)-bd_dom_sf"/>
</dbReference>
<keyword evidence="3" id="KW-1185">Reference proteome</keyword>
<dbReference type="Proteomes" id="UP000655589">
    <property type="component" value="Unassembled WGS sequence"/>
</dbReference>